<dbReference type="InterPro" id="IPR002656">
    <property type="entry name" value="Acyl_transf_3_dom"/>
</dbReference>
<dbReference type="RefSeq" id="WP_089832995.1">
    <property type="nucleotide sequence ID" value="NZ_FNBN01000003.1"/>
</dbReference>
<reference evidence="3 4" key="1">
    <citation type="submission" date="2016-10" db="EMBL/GenBank/DDBJ databases">
        <authorList>
            <person name="de Groot N.N."/>
        </authorList>
    </citation>
    <scope>NUCLEOTIDE SEQUENCE [LARGE SCALE GENOMIC DNA]</scope>
    <source>
        <strain evidence="3 4">DSM 527</strain>
    </source>
</reference>
<keyword evidence="3" id="KW-0808">Transferase</keyword>
<dbReference type="Proteomes" id="UP000199045">
    <property type="component" value="Unassembled WGS sequence"/>
</dbReference>
<feature type="transmembrane region" description="Helical" evidence="1">
    <location>
        <begin position="239"/>
        <end position="258"/>
    </location>
</feature>
<evidence type="ECO:0000259" key="2">
    <source>
        <dbReference type="Pfam" id="PF01757"/>
    </source>
</evidence>
<keyword evidence="1" id="KW-0472">Membrane</keyword>
<dbReference type="InterPro" id="IPR050879">
    <property type="entry name" value="Acyltransferase_3"/>
</dbReference>
<dbReference type="OrthoDB" id="9796461at2"/>
<feature type="transmembrane region" description="Helical" evidence="1">
    <location>
        <begin position="99"/>
        <end position="120"/>
    </location>
</feature>
<dbReference type="Pfam" id="PF01757">
    <property type="entry name" value="Acyl_transf_3"/>
    <property type="match status" value="1"/>
</dbReference>
<name>A0A1G7RHD2_CHIFI</name>
<feature type="domain" description="Acyltransferase 3" evidence="2">
    <location>
        <begin position="15"/>
        <end position="347"/>
    </location>
</feature>
<feature type="transmembrane region" description="Helical" evidence="1">
    <location>
        <begin position="208"/>
        <end position="227"/>
    </location>
</feature>
<feature type="transmembrane region" description="Helical" evidence="1">
    <location>
        <begin position="21"/>
        <end position="41"/>
    </location>
</feature>
<keyword evidence="3" id="KW-0378">Hydrolase</keyword>
<dbReference type="AlphaFoldDB" id="A0A1G7RHD2"/>
<feature type="transmembrane region" description="Helical" evidence="1">
    <location>
        <begin position="157"/>
        <end position="177"/>
    </location>
</feature>
<keyword evidence="1" id="KW-1133">Transmembrane helix</keyword>
<evidence type="ECO:0000313" key="3">
    <source>
        <dbReference type="EMBL" id="SDG09549.1"/>
    </source>
</evidence>
<feature type="transmembrane region" description="Helical" evidence="1">
    <location>
        <begin position="327"/>
        <end position="349"/>
    </location>
</feature>
<sequence length="377" mass="44050">MKHDANPGSSRIVVLDSLRGLAAMIVCLHHFLFINTSYFQVYKGQTWYDILFRISEYNKEAVLFFFVLSGFSIGLSLKNKTPDSPETINEYIYRRFKRILPVYILALLFTLVSGFVMHQVHLPNYSAWNMLGNILFLQTADIIEGSWFIPYGFNGPLWSLSFEFFFYCFFPLVYLINRKYLSKINILVKYAVLLVLSVAAFAVNKIFFVPYFAFFSSFIIWLSGYLASRTYLKGETYHLLFTGAFVFGVLYLVAGRHFLSSNTLVFICKGLMMAAVFYLITFFSKSETAQTIFKWPVWVLNKIFNYVGKGSYATYALHYPLMLMLRYFHVNIIVQIVLILLFVILCTTIEEKTIRWKLNMLRLNYTSLFFRRFNMAS</sequence>
<accession>A0A1G7RHD2</accession>
<proteinExistence type="predicted"/>
<feature type="transmembrane region" description="Helical" evidence="1">
    <location>
        <begin position="184"/>
        <end position="202"/>
    </location>
</feature>
<dbReference type="STRING" id="104663.SAMN04488121_103447"/>
<dbReference type="GO" id="GO:0016747">
    <property type="term" value="F:acyltransferase activity, transferring groups other than amino-acyl groups"/>
    <property type="evidence" value="ECO:0007669"/>
    <property type="project" value="InterPro"/>
</dbReference>
<gene>
    <name evidence="3" type="ORF">SAMN04488121_103447</name>
</gene>
<feature type="transmembrane region" description="Helical" evidence="1">
    <location>
        <begin position="61"/>
        <end position="78"/>
    </location>
</feature>
<organism evidence="3 4">
    <name type="scientific">Chitinophaga filiformis</name>
    <name type="common">Myxococcus filiformis</name>
    <name type="synonym">Flexibacter filiformis</name>
    <dbReference type="NCBI Taxonomy" id="104663"/>
    <lineage>
        <taxon>Bacteria</taxon>
        <taxon>Pseudomonadati</taxon>
        <taxon>Bacteroidota</taxon>
        <taxon>Chitinophagia</taxon>
        <taxon>Chitinophagales</taxon>
        <taxon>Chitinophagaceae</taxon>
        <taxon>Chitinophaga</taxon>
    </lineage>
</organism>
<dbReference type="GO" id="GO:0016787">
    <property type="term" value="F:hydrolase activity"/>
    <property type="evidence" value="ECO:0007669"/>
    <property type="project" value="UniProtKB-KW"/>
</dbReference>
<feature type="transmembrane region" description="Helical" evidence="1">
    <location>
        <begin position="264"/>
        <end position="283"/>
    </location>
</feature>
<dbReference type="PANTHER" id="PTHR23028">
    <property type="entry name" value="ACETYLTRANSFERASE"/>
    <property type="match status" value="1"/>
</dbReference>
<dbReference type="EMBL" id="FNBN01000003">
    <property type="protein sequence ID" value="SDG09549.1"/>
    <property type="molecule type" value="Genomic_DNA"/>
</dbReference>
<evidence type="ECO:0000313" key="4">
    <source>
        <dbReference type="Proteomes" id="UP000199045"/>
    </source>
</evidence>
<protein>
    <submittedName>
        <fullName evidence="3">Peptidoglycan/LPS O-acetylase OafA/YrhL, contains acyltransferase and SGNH-hydrolase domains</fullName>
    </submittedName>
</protein>
<keyword evidence="3" id="KW-0012">Acyltransferase</keyword>
<evidence type="ECO:0000256" key="1">
    <source>
        <dbReference type="SAM" id="Phobius"/>
    </source>
</evidence>
<keyword evidence="1" id="KW-0812">Transmembrane</keyword>
<feature type="transmembrane region" description="Helical" evidence="1">
    <location>
        <begin position="303"/>
        <end position="321"/>
    </location>
</feature>